<keyword evidence="1" id="KW-0812">Transmembrane</keyword>
<evidence type="ECO:0000313" key="2">
    <source>
        <dbReference type="EMBL" id="QNT60371.1"/>
    </source>
</evidence>
<dbReference type="KEGG" id="nmus:H7A79_0065"/>
<evidence type="ECO:0000313" key="3">
    <source>
        <dbReference type="Proteomes" id="UP000516412"/>
    </source>
</evidence>
<dbReference type="AlphaFoldDB" id="A0A7H1MFF6"/>
<gene>
    <name evidence="2" type="ORF">H7A79_0065</name>
</gene>
<accession>A0A7H1MFF6</accession>
<keyword evidence="1" id="KW-1133">Transmembrane helix</keyword>
<feature type="transmembrane region" description="Helical" evidence="1">
    <location>
        <begin position="6"/>
        <end position="23"/>
    </location>
</feature>
<keyword evidence="1" id="KW-0472">Membrane</keyword>
<organism evidence="2 3">
    <name type="scientific">Neisseria musculi</name>
    <dbReference type="NCBI Taxonomy" id="1815583"/>
    <lineage>
        <taxon>Bacteria</taxon>
        <taxon>Pseudomonadati</taxon>
        <taxon>Pseudomonadota</taxon>
        <taxon>Betaproteobacteria</taxon>
        <taxon>Neisseriales</taxon>
        <taxon>Neisseriaceae</taxon>
        <taxon>Neisseria</taxon>
    </lineage>
</organism>
<feature type="transmembrane region" description="Helical" evidence="1">
    <location>
        <begin position="35"/>
        <end position="56"/>
    </location>
</feature>
<dbReference type="RefSeq" id="WP_377057604.1">
    <property type="nucleotide sequence ID" value="NZ_JBHRZW010000037.1"/>
</dbReference>
<proteinExistence type="predicted"/>
<reference evidence="2" key="1">
    <citation type="submission" date="2024-06" db="EMBL/GenBank/DDBJ databases">
        <title>Complete Genome Sequence of mouse commensal type strain Neisseria musculi.</title>
        <authorList>
            <person name="Thapa E."/>
            <person name="Aluvathingal J."/>
            <person name="Nadendla S."/>
            <person name="Mehta A."/>
            <person name="Tettelin H."/>
            <person name="Weyand N.J."/>
        </authorList>
    </citation>
    <scope>NUCLEOTIDE SEQUENCE</scope>
    <source>
        <strain evidence="2">NW831</strain>
    </source>
</reference>
<dbReference type="EMBL" id="CP060414">
    <property type="protein sequence ID" value="QNT60371.1"/>
    <property type="molecule type" value="Genomic_DNA"/>
</dbReference>
<name>A0A7H1MFF6_9NEIS</name>
<protein>
    <submittedName>
        <fullName evidence="2">Membrane protein</fullName>
    </submittedName>
</protein>
<sequence>MFYCFLQGLAVLEIIVVLIAYIGEEFGRKTMARRILLYVADTVLGGFPSWFLPSYLSK</sequence>
<evidence type="ECO:0000256" key="1">
    <source>
        <dbReference type="SAM" id="Phobius"/>
    </source>
</evidence>
<keyword evidence="3" id="KW-1185">Reference proteome</keyword>
<dbReference type="Proteomes" id="UP000516412">
    <property type="component" value="Chromosome"/>
</dbReference>